<feature type="domain" description="Class II aldolase/adducin N-terminal" evidence="3">
    <location>
        <begin position="10"/>
        <end position="188"/>
    </location>
</feature>
<keyword evidence="1" id="KW-0479">Metal-binding</keyword>
<keyword evidence="2" id="KW-0456">Lyase</keyword>
<name>A0AAU7V9J8_9ACTO</name>
<dbReference type="InterPro" id="IPR036409">
    <property type="entry name" value="Aldolase_II/adducin_N_sf"/>
</dbReference>
<accession>A0AAU7V9J8</accession>
<dbReference type="GO" id="GO:0005829">
    <property type="term" value="C:cytosol"/>
    <property type="evidence" value="ECO:0007669"/>
    <property type="project" value="TreeGrafter"/>
</dbReference>
<dbReference type="EMBL" id="CP138335">
    <property type="protein sequence ID" value="XBW08038.1"/>
    <property type="molecule type" value="Genomic_DNA"/>
</dbReference>
<dbReference type="SUPFAM" id="SSF53639">
    <property type="entry name" value="AraD/HMP-PK domain-like"/>
    <property type="match status" value="1"/>
</dbReference>
<dbReference type="PANTHER" id="PTHR22789:SF0">
    <property type="entry name" value="3-OXO-TETRONATE 4-PHOSPHATE DECARBOXYLASE-RELATED"/>
    <property type="match status" value="1"/>
</dbReference>
<dbReference type="AlphaFoldDB" id="A0AAU7V9J8"/>
<dbReference type="GO" id="GO:0019323">
    <property type="term" value="P:pentose catabolic process"/>
    <property type="evidence" value="ECO:0007669"/>
    <property type="project" value="TreeGrafter"/>
</dbReference>
<sequence>MTSTYLSTRQAVIEVGQRLWKRGYVASNDGNISVKVSADLILCTPTGVSKGFMTPDSLALVHPDGTVVDRGTGGGPSSEIKMHLRVYQEDPSVQAVVHAHPPISTAYAVLGEPLEANLLPEIALLMPRVPIAPYATPSTEQVPNSVAPLVADHRVCLLEQHGSLSWADSLEEAYLATERLEYYAQLLFNLHLLGRMRELTSEQVHALRVQFGQV</sequence>
<protein>
    <submittedName>
        <fullName evidence="4">Class II aldolase/adducin family protein</fullName>
    </submittedName>
</protein>
<dbReference type="InterPro" id="IPR001303">
    <property type="entry name" value="Aldolase_II/adducin_N"/>
</dbReference>
<evidence type="ECO:0000256" key="2">
    <source>
        <dbReference type="ARBA" id="ARBA00023239"/>
    </source>
</evidence>
<dbReference type="GO" id="GO:0016832">
    <property type="term" value="F:aldehyde-lyase activity"/>
    <property type="evidence" value="ECO:0007669"/>
    <property type="project" value="TreeGrafter"/>
</dbReference>
<dbReference type="SMART" id="SM01007">
    <property type="entry name" value="Aldolase_II"/>
    <property type="match status" value="1"/>
</dbReference>
<evidence type="ECO:0000313" key="4">
    <source>
        <dbReference type="EMBL" id="XBW08038.1"/>
    </source>
</evidence>
<dbReference type="PANTHER" id="PTHR22789">
    <property type="entry name" value="FUCULOSE PHOSPHATE ALDOLASE"/>
    <property type="match status" value="1"/>
</dbReference>
<reference evidence="4" key="1">
    <citation type="submission" date="2023-11" db="EMBL/GenBank/DDBJ databases">
        <title>Scrofimicrobium hongkongense sp. nov., isolated from a patient with peritonitis.</title>
        <authorList>
            <person name="Lao H.Y."/>
            <person name="Wong A.Y.P."/>
            <person name="Ng T.L."/>
            <person name="Wong R.Y.L."/>
            <person name="Yau M.C.Y."/>
            <person name="Lam J.Y.W."/>
            <person name="Siu G.K.H."/>
        </authorList>
    </citation>
    <scope>NUCLEOTIDE SEQUENCE</scope>
    <source>
        <strain evidence="4">R131</strain>
    </source>
</reference>
<organism evidence="4">
    <name type="scientific">Scrofimicrobium appendicitidis</name>
    <dbReference type="NCBI Taxonomy" id="3079930"/>
    <lineage>
        <taxon>Bacteria</taxon>
        <taxon>Bacillati</taxon>
        <taxon>Actinomycetota</taxon>
        <taxon>Actinomycetes</taxon>
        <taxon>Actinomycetales</taxon>
        <taxon>Actinomycetaceae</taxon>
        <taxon>Scrofimicrobium</taxon>
    </lineage>
</organism>
<dbReference type="RefSeq" id="WP_350258238.1">
    <property type="nucleotide sequence ID" value="NZ_CP138335.1"/>
</dbReference>
<dbReference type="Gene3D" id="3.40.225.10">
    <property type="entry name" value="Class II aldolase/adducin N-terminal domain"/>
    <property type="match status" value="1"/>
</dbReference>
<proteinExistence type="predicted"/>
<dbReference type="InterPro" id="IPR050197">
    <property type="entry name" value="Aldolase_class_II_sugar_metab"/>
</dbReference>
<evidence type="ECO:0000256" key="1">
    <source>
        <dbReference type="ARBA" id="ARBA00022723"/>
    </source>
</evidence>
<dbReference type="GO" id="GO:0046872">
    <property type="term" value="F:metal ion binding"/>
    <property type="evidence" value="ECO:0007669"/>
    <property type="project" value="UniProtKB-KW"/>
</dbReference>
<gene>
    <name evidence="4" type="ORF">SAC06_00290</name>
</gene>
<dbReference type="KEGG" id="sapp:SAC06_00290"/>
<evidence type="ECO:0000259" key="3">
    <source>
        <dbReference type="SMART" id="SM01007"/>
    </source>
</evidence>
<dbReference type="Pfam" id="PF00596">
    <property type="entry name" value="Aldolase_II"/>
    <property type="match status" value="1"/>
</dbReference>